<comment type="caution">
    <text evidence="5">The sequence shown here is derived from an EMBL/GenBank/DDBJ whole genome shotgun (WGS) entry which is preliminary data.</text>
</comment>
<evidence type="ECO:0000313" key="5">
    <source>
        <dbReference type="EMBL" id="KAF8003750.1"/>
    </source>
</evidence>
<evidence type="ECO:0000256" key="2">
    <source>
        <dbReference type="ARBA" id="ARBA00009554"/>
    </source>
</evidence>
<dbReference type="Pfam" id="PF10356">
    <property type="entry name" value="RRG7"/>
    <property type="match status" value="1"/>
</dbReference>
<gene>
    <name evidence="5" type="ORF">HF325_001198</name>
</gene>
<keyword evidence="4" id="KW-0496">Mitochondrion</keyword>
<dbReference type="EMBL" id="JACBPP010000002">
    <property type="protein sequence ID" value="KAF8003750.1"/>
    <property type="molecule type" value="Genomic_DNA"/>
</dbReference>
<proteinExistence type="inferred from homology"/>
<evidence type="ECO:0000256" key="4">
    <source>
        <dbReference type="ARBA" id="ARBA00023128"/>
    </source>
</evidence>
<evidence type="ECO:0000256" key="3">
    <source>
        <dbReference type="ARBA" id="ARBA00014638"/>
    </source>
</evidence>
<comment type="subcellular location">
    <subcellularLocation>
        <location evidence="1">Mitochondrion</location>
    </subcellularLocation>
</comment>
<sequence>MFHDPQNANLKIPRLSLLSLCKPYSDRKTAIDIENDIVMLVQCKNYKLKIAAATVRELAGIREFHINMRLKADKMKTFMMLVSPLPMTKQGQRQMDTSDVPMLHMQVSPLLPPKVPGPDDFCIENWSGGIVGPVYMNHMSRLVLQGFSVERELSQVVR</sequence>
<evidence type="ECO:0000256" key="1">
    <source>
        <dbReference type="ARBA" id="ARBA00004173"/>
    </source>
</evidence>
<organism evidence="5 6">
    <name type="scientific">Metschnikowia pulcherrima</name>
    <dbReference type="NCBI Taxonomy" id="27326"/>
    <lineage>
        <taxon>Eukaryota</taxon>
        <taxon>Fungi</taxon>
        <taxon>Dikarya</taxon>
        <taxon>Ascomycota</taxon>
        <taxon>Saccharomycotina</taxon>
        <taxon>Pichiomycetes</taxon>
        <taxon>Metschnikowiaceae</taxon>
        <taxon>Metschnikowia</taxon>
    </lineage>
</organism>
<name>A0A8H7LDM6_9ASCO</name>
<dbReference type="PANTHER" id="PTHR28133:SF1">
    <property type="entry name" value="REQUIRED FOR RESPIRATORY GROWTH PROTEIN 7, MITOCHONDRIAL"/>
    <property type="match status" value="1"/>
</dbReference>
<dbReference type="OrthoDB" id="20734at2759"/>
<dbReference type="AlphaFoldDB" id="A0A8H7LDM6"/>
<dbReference type="GO" id="GO:0005739">
    <property type="term" value="C:mitochondrion"/>
    <property type="evidence" value="ECO:0007669"/>
    <property type="project" value="UniProtKB-SubCell"/>
</dbReference>
<dbReference type="InterPro" id="IPR018828">
    <property type="entry name" value="RRG7"/>
</dbReference>
<dbReference type="Proteomes" id="UP000649328">
    <property type="component" value="Unassembled WGS sequence"/>
</dbReference>
<protein>
    <recommendedName>
        <fullName evidence="3">Required for respiratory growth protein 7, mitochondrial</fullName>
    </recommendedName>
</protein>
<keyword evidence="6" id="KW-1185">Reference proteome</keyword>
<comment type="similarity">
    <text evidence="2">Belongs to the RRG7 family.</text>
</comment>
<dbReference type="PANTHER" id="PTHR28133">
    <property type="entry name" value="REQUIRED FOR RESPIRATORY GROWTH PROTEIN 7, MITOCHONDRIAL"/>
    <property type="match status" value="1"/>
</dbReference>
<evidence type="ECO:0000313" key="6">
    <source>
        <dbReference type="Proteomes" id="UP000649328"/>
    </source>
</evidence>
<reference evidence="5" key="1">
    <citation type="submission" date="2020-10" db="EMBL/GenBank/DDBJ databases">
        <title>The Whole-Genome Sequence of Metschnikowia persimmonesis, a Novel Endophytic Yeast Species Isolated from Medicinal Plant Diospyros kaki Thumb.</title>
        <authorList>
            <person name="Rahmat E."/>
            <person name="Kang Y."/>
        </authorList>
    </citation>
    <scope>NUCLEOTIDE SEQUENCE</scope>
    <source>
        <strain evidence="5">KIOM G15050</strain>
    </source>
</reference>
<accession>A0A8H7LDM6</accession>